<accession>A0A7C3V025</accession>
<dbReference type="PIRSF" id="PIRSF037004">
    <property type="entry name" value="UCP037004"/>
    <property type="match status" value="1"/>
</dbReference>
<evidence type="ECO:0000259" key="1">
    <source>
        <dbReference type="Pfam" id="PF08349"/>
    </source>
</evidence>
<comment type="caution">
    <text evidence="2">The sequence shown here is derived from an EMBL/GenBank/DDBJ whole genome shotgun (WGS) entry which is preliminary data.</text>
</comment>
<gene>
    <name evidence="2" type="ORF">ENW96_11910</name>
</gene>
<sequence length="316" mass="35958">MQAKVKLGISACLLGQKVRHDGGHKLDRFITWTMGQFLEFVPVCPEVECGLGVPREAMHLVAAPDGPRLVTVRTRVDHTERMLTWARRRLAELEQEELWGFIFKSGSPSSGLEKVKVYSGQGKTVKTGVGLFAREFIQHFPLLPAVDDERLHDPAQRENFVTRLFTLKRWRDTLASGLTPGKLVDFHTRHKLLLMSHSPEHYQILGKLVARLKDRPLREVAAQYQTLLMEALHRKATAKKNANVLLHLAGYFKKNLSPAEKAGILEVIGEYQKGNLPLLVPVTLFHHLAQKYGQTYLKEQYYLNPPPLELKLRCHV</sequence>
<dbReference type="PANTHER" id="PTHR30087">
    <property type="entry name" value="INNER MEMBRANE PROTEIN"/>
    <property type="match status" value="1"/>
</dbReference>
<proteinExistence type="predicted"/>
<dbReference type="InterPro" id="IPR013560">
    <property type="entry name" value="DUF1722"/>
</dbReference>
<reference evidence="2" key="1">
    <citation type="journal article" date="2020" name="mSystems">
        <title>Genome- and Community-Level Interaction Insights into Carbon Utilization and Element Cycling Functions of Hydrothermarchaeota in Hydrothermal Sediment.</title>
        <authorList>
            <person name="Zhou Z."/>
            <person name="Liu Y."/>
            <person name="Xu W."/>
            <person name="Pan J."/>
            <person name="Luo Z.H."/>
            <person name="Li M."/>
        </authorList>
    </citation>
    <scope>NUCLEOTIDE SEQUENCE [LARGE SCALE GENOMIC DNA]</scope>
    <source>
        <strain evidence="2">SpSt-897</strain>
    </source>
</reference>
<dbReference type="AlphaFoldDB" id="A0A7C3V025"/>
<dbReference type="Pfam" id="PF08349">
    <property type="entry name" value="DUF1722"/>
    <property type="match status" value="1"/>
</dbReference>
<dbReference type="InterPro" id="IPR017087">
    <property type="entry name" value="UCP037004"/>
</dbReference>
<dbReference type="InterPro" id="IPR007553">
    <property type="entry name" value="2-thiour_desulf"/>
</dbReference>
<organism evidence="2">
    <name type="scientific">Desulfobacca acetoxidans</name>
    <dbReference type="NCBI Taxonomy" id="60893"/>
    <lineage>
        <taxon>Bacteria</taxon>
        <taxon>Pseudomonadati</taxon>
        <taxon>Thermodesulfobacteriota</taxon>
        <taxon>Desulfobaccia</taxon>
        <taxon>Desulfobaccales</taxon>
        <taxon>Desulfobaccaceae</taxon>
        <taxon>Desulfobacca</taxon>
    </lineage>
</organism>
<dbReference type="PANTHER" id="PTHR30087:SF0">
    <property type="entry name" value="INNER MEMBRANE PROTEIN"/>
    <property type="match status" value="1"/>
</dbReference>
<evidence type="ECO:0000313" key="2">
    <source>
        <dbReference type="EMBL" id="HGF35063.1"/>
    </source>
</evidence>
<feature type="domain" description="DUF1722" evidence="1">
    <location>
        <begin position="191"/>
        <end position="307"/>
    </location>
</feature>
<name>A0A7C3V025_9BACT</name>
<dbReference type="Pfam" id="PF04463">
    <property type="entry name" value="2-thiour_desulf"/>
    <property type="match status" value="1"/>
</dbReference>
<protein>
    <submittedName>
        <fullName evidence="2">DUF1722 domain-containing protein</fullName>
    </submittedName>
</protein>
<dbReference type="EMBL" id="DTMF01000290">
    <property type="protein sequence ID" value="HGF35063.1"/>
    <property type="molecule type" value="Genomic_DNA"/>
</dbReference>